<proteinExistence type="predicted"/>
<keyword evidence="1" id="KW-1133">Transmembrane helix</keyword>
<sequence>MITSFGGSWKYSKVLAQIMRNFPRNVLEFKKNDEIKTMKKIRHFFRKFHIYASIFFLPMALLYTITGILYISGIRQDHNLGQQKFSIFAKDPIQDLRSFTLDFLKENHLAIPSDTALKKDSRGKGFVMGSAGYFITIEKKEKSINITTNKRSFIGNSIMLHKAKVAKPFVIFSIVFSAMLLLFYFSAFVMTSWCSQNRKASLLFFLLGLLTTITTALASL</sequence>
<gene>
    <name evidence="2" type="ordered locus">HMU11930</name>
</gene>
<dbReference type="AlphaFoldDB" id="D3UIX3"/>
<organism evidence="2 3">
    <name type="scientific">Helicobacter mustelae (strain ATCC 43772 / CCUG 25715 / CIP 103759 / LMG 18044 / NCTC 12198 / R85-136P)</name>
    <name type="common">Campylobacter mustelae</name>
    <dbReference type="NCBI Taxonomy" id="679897"/>
    <lineage>
        <taxon>Bacteria</taxon>
        <taxon>Pseudomonadati</taxon>
        <taxon>Campylobacterota</taxon>
        <taxon>Epsilonproteobacteria</taxon>
        <taxon>Campylobacterales</taxon>
        <taxon>Helicobacteraceae</taxon>
        <taxon>Helicobacter</taxon>
    </lineage>
</organism>
<accession>D3UIX3</accession>
<dbReference type="Proteomes" id="UP000001522">
    <property type="component" value="Chromosome"/>
</dbReference>
<dbReference type="HOGENOM" id="CLU_122739_0_0_7"/>
<dbReference type="KEGG" id="hms:HMU11930"/>
<keyword evidence="1" id="KW-0472">Membrane</keyword>
<dbReference type="eggNOG" id="COG3295">
    <property type="taxonomic scope" value="Bacteria"/>
</dbReference>
<keyword evidence="3" id="KW-1185">Reference proteome</keyword>
<keyword evidence="1" id="KW-0812">Transmembrane</keyword>
<name>D3UIX3_HELM1</name>
<evidence type="ECO:0000313" key="3">
    <source>
        <dbReference type="Proteomes" id="UP000001522"/>
    </source>
</evidence>
<feature type="transmembrane region" description="Helical" evidence="1">
    <location>
        <begin position="202"/>
        <end position="219"/>
    </location>
</feature>
<dbReference type="EMBL" id="FN555004">
    <property type="protein sequence ID" value="CBG40448.1"/>
    <property type="molecule type" value="Genomic_DNA"/>
</dbReference>
<protein>
    <submittedName>
        <fullName evidence="2">Putative integral membrane protein</fullName>
    </submittedName>
</protein>
<feature type="transmembrane region" description="Helical" evidence="1">
    <location>
        <begin position="169"/>
        <end position="190"/>
    </location>
</feature>
<evidence type="ECO:0000313" key="2">
    <source>
        <dbReference type="EMBL" id="CBG40448.1"/>
    </source>
</evidence>
<feature type="transmembrane region" description="Helical" evidence="1">
    <location>
        <begin position="48"/>
        <end position="71"/>
    </location>
</feature>
<evidence type="ECO:0000256" key="1">
    <source>
        <dbReference type="SAM" id="Phobius"/>
    </source>
</evidence>
<reference evidence="2 3" key="1">
    <citation type="journal article" date="2010" name="BMC Genomics">
        <title>Comparative genomics and proteomics of Helicobacter mustelae, an ulcerogenic and carcinogenic gastric pathogen.</title>
        <authorList>
            <person name="O'Toole P.W."/>
            <person name="Snelling W.J."/>
            <person name="Canchaya C."/>
            <person name="Forde B.M."/>
            <person name="Hardie K.R."/>
            <person name="Josenhans C."/>
            <person name="Graham R.L.J."/>
            <person name="McMullan G."/>
            <person name="Parkhill J."/>
            <person name="Belda E."/>
            <person name="Bentley S.D."/>
        </authorList>
    </citation>
    <scope>NUCLEOTIDE SEQUENCE [LARGE SCALE GENOMIC DNA]</scope>
    <source>
        <strain evidence="3">ATCC 43772 / LMG 18044 / NCTC 12198 / 12198</strain>
    </source>
</reference>